<protein>
    <submittedName>
        <fullName evidence="1">Uncharacterized protein</fullName>
    </submittedName>
</protein>
<gene>
    <name evidence="1" type="ORF">CIT292_06508</name>
</gene>
<sequence>MIGLMQKNNRRVLKRRLMSFFASGVFCTNLGRNNKRLKQL</sequence>
<accession>D4B8G6</accession>
<organism evidence="1 2">
    <name type="scientific">Citrobacter youngae ATCC 29220</name>
    <dbReference type="NCBI Taxonomy" id="500640"/>
    <lineage>
        <taxon>Bacteria</taxon>
        <taxon>Pseudomonadati</taxon>
        <taxon>Pseudomonadota</taxon>
        <taxon>Gammaproteobacteria</taxon>
        <taxon>Enterobacterales</taxon>
        <taxon>Enterobacteriaceae</taxon>
        <taxon>Citrobacter</taxon>
        <taxon>Citrobacter freundii complex</taxon>
    </lineage>
</organism>
<dbReference type="Proteomes" id="UP000003880">
    <property type="component" value="Unassembled WGS sequence"/>
</dbReference>
<dbReference type="HOGENOM" id="CLU_3287075_0_0_6"/>
<comment type="caution">
    <text evidence="1">The sequence shown here is derived from an EMBL/GenBank/DDBJ whole genome shotgun (WGS) entry which is preliminary data.</text>
</comment>
<reference evidence="1 2" key="1">
    <citation type="submission" date="2010-02" db="EMBL/GenBank/DDBJ databases">
        <authorList>
            <person name="Weinstock G."/>
            <person name="Sodergren E."/>
            <person name="Clifton S."/>
            <person name="Fulton L."/>
            <person name="Fulton B."/>
            <person name="Courtney L."/>
            <person name="Fronick C."/>
            <person name="Harrison M."/>
            <person name="Strong C."/>
            <person name="Farmer C."/>
            <person name="Delahaunty K."/>
            <person name="Markovic C."/>
            <person name="Hall O."/>
            <person name="Minx P."/>
            <person name="Tomlinson C."/>
            <person name="Mitreva M."/>
            <person name="Nelson J."/>
            <person name="Hou S."/>
            <person name="Wollam A."/>
            <person name="Pepin K.H."/>
            <person name="Johnson M."/>
            <person name="Bhonagiri V."/>
            <person name="Zhang X."/>
            <person name="Suruliraj S."/>
            <person name="Warren W."/>
            <person name="Chinwalla A."/>
            <person name="Mardis E.R."/>
            <person name="Wilson R.K."/>
        </authorList>
    </citation>
    <scope>NUCLEOTIDE SEQUENCE [LARGE SCALE GENOMIC DNA]</scope>
    <source>
        <strain evidence="1 2">ATCC 29220</strain>
    </source>
</reference>
<proteinExistence type="predicted"/>
<name>D4B8G6_9ENTR</name>
<dbReference type="EMBL" id="ABWL02000002">
    <property type="protein sequence ID" value="EFE10338.1"/>
    <property type="molecule type" value="Genomic_DNA"/>
</dbReference>
<dbReference type="AlphaFoldDB" id="D4B8G6"/>
<evidence type="ECO:0000313" key="1">
    <source>
        <dbReference type="EMBL" id="EFE10338.1"/>
    </source>
</evidence>
<evidence type="ECO:0000313" key="2">
    <source>
        <dbReference type="Proteomes" id="UP000003880"/>
    </source>
</evidence>